<accession>A0A8H3FC28</accession>
<comment type="subcellular location">
    <subcellularLocation>
        <location evidence="1">Membrane</location>
    </subcellularLocation>
</comment>
<evidence type="ECO:0000259" key="5">
    <source>
        <dbReference type="Pfam" id="PF04116"/>
    </source>
</evidence>
<keyword evidence="4" id="KW-0472">Membrane</keyword>
<dbReference type="EMBL" id="CAJPDR010000107">
    <property type="protein sequence ID" value="CAF9918051.1"/>
    <property type="molecule type" value="Genomic_DNA"/>
</dbReference>
<dbReference type="AlphaFoldDB" id="A0A8H3FC28"/>
<keyword evidence="2" id="KW-0812">Transmembrane</keyword>
<feature type="domain" description="Fatty acid hydroxylase" evidence="5">
    <location>
        <begin position="203"/>
        <end position="338"/>
    </location>
</feature>
<gene>
    <name evidence="6" type="ORF">ALECFALPRED_000505</name>
</gene>
<evidence type="ECO:0000256" key="1">
    <source>
        <dbReference type="ARBA" id="ARBA00004370"/>
    </source>
</evidence>
<dbReference type="OrthoDB" id="408954at2759"/>
<organism evidence="6 7">
    <name type="scientific">Alectoria fallacina</name>
    <dbReference type="NCBI Taxonomy" id="1903189"/>
    <lineage>
        <taxon>Eukaryota</taxon>
        <taxon>Fungi</taxon>
        <taxon>Dikarya</taxon>
        <taxon>Ascomycota</taxon>
        <taxon>Pezizomycotina</taxon>
        <taxon>Lecanoromycetes</taxon>
        <taxon>OSLEUM clade</taxon>
        <taxon>Lecanoromycetidae</taxon>
        <taxon>Lecanorales</taxon>
        <taxon>Lecanorineae</taxon>
        <taxon>Parmeliaceae</taxon>
        <taxon>Alectoria</taxon>
    </lineage>
</organism>
<dbReference type="GO" id="GO:0016020">
    <property type="term" value="C:membrane"/>
    <property type="evidence" value="ECO:0007669"/>
    <property type="project" value="UniProtKB-SubCell"/>
</dbReference>
<dbReference type="InterPro" id="IPR006694">
    <property type="entry name" value="Fatty_acid_hydroxylase"/>
</dbReference>
<evidence type="ECO:0000313" key="6">
    <source>
        <dbReference type="EMBL" id="CAF9918051.1"/>
    </source>
</evidence>
<comment type="caution">
    <text evidence="6">The sequence shown here is derived from an EMBL/GenBank/DDBJ whole genome shotgun (WGS) entry which is preliminary data.</text>
</comment>
<proteinExistence type="predicted"/>
<keyword evidence="3" id="KW-1133">Transmembrane helix</keyword>
<protein>
    <recommendedName>
        <fullName evidence="5">Fatty acid hydroxylase domain-containing protein</fullName>
    </recommendedName>
</protein>
<dbReference type="GO" id="GO:0008610">
    <property type="term" value="P:lipid biosynthetic process"/>
    <property type="evidence" value="ECO:0007669"/>
    <property type="project" value="InterPro"/>
</dbReference>
<dbReference type="Proteomes" id="UP000664203">
    <property type="component" value="Unassembled WGS sequence"/>
</dbReference>
<evidence type="ECO:0000256" key="3">
    <source>
        <dbReference type="ARBA" id="ARBA00022989"/>
    </source>
</evidence>
<evidence type="ECO:0000256" key="2">
    <source>
        <dbReference type="ARBA" id="ARBA00022692"/>
    </source>
</evidence>
<dbReference type="InterPro" id="IPR050307">
    <property type="entry name" value="Sterol_Desaturase_Related"/>
</dbReference>
<evidence type="ECO:0000313" key="7">
    <source>
        <dbReference type="Proteomes" id="UP000664203"/>
    </source>
</evidence>
<dbReference type="GO" id="GO:0005506">
    <property type="term" value="F:iron ion binding"/>
    <property type="evidence" value="ECO:0007669"/>
    <property type="project" value="InterPro"/>
</dbReference>
<evidence type="ECO:0000256" key="4">
    <source>
        <dbReference type="ARBA" id="ARBA00023136"/>
    </source>
</evidence>
<dbReference type="GO" id="GO:0016491">
    <property type="term" value="F:oxidoreductase activity"/>
    <property type="evidence" value="ECO:0007669"/>
    <property type="project" value="InterPro"/>
</dbReference>
<name>A0A8H3FC28_9LECA</name>
<sequence length="382" mass="42821">MYNATSPTEGIPLPPYTLHPVPPLLPPLSDLHLSLAVPTVIHWVLSGIFSLMEEYGYGQTYKLHTSAEEETRNRCSRWECFRGVVLNQIIQTVLGVGLGMLGDGDMAGQEEYEIAVWARRLEAARRTLPGLLSLVGIDAEGLARNFACSRMGLAAPLVTGDEPCKPPHIAMTDGPDATHARLVAFEMACAWGIYWHIVPAIQFAAAVFAADTWQYFGHRWLHTNKWVYKKIHSVHHGLYVPYSFGAAFTHPLEGLFLDSIGTAIAFGVSGLSIRQGMWLYGYISLKAVTDHCGYILPYNPIRMITENDAYFHDLHHQSWGLKSHFAVHFSFWDRMMGTYWADKSAADALYQRNRNTAERQMNSKNMIQEKAATHVLDLEVTA</sequence>
<dbReference type="Pfam" id="PF04116">
    <property type="entry name" value="FA_hydroxylase"/>
    <property type="match status" value="1"/>
</dbReference>
<dbReference type="PANTHER" id="PTHR11863">
    <property type="entry name" value="STEROL DESATURASE"/>
    <property type="match status" value="1"/>
</dbReference>
<reference evidence="6" key="1">
    <citation type="submission" date="2021-03" db="EMBL/GenBank/DDBJ databases">
        <authorList>
            <person name="Tagirdzhanova G."/>
        </authorList>
    </citation>
    <scope>NUCLEOTIDE SEQUENCE</scope>
</reference>
<keyword evidence="7" id="KW-1185">Reference proteome</keyword>